<dbReference type="PANTHER" id="PTHR24148:SF64">
    <property type="entry name" value="HETEROKARYON INCOMPATIBILITY DOMAIN-CONTAINING PROTEIN"/>
    <property type="match status" value="1"/>
</dbReference>
<reference evidence="2" key="2">
    <citation type="submission" date="2023-05" db="EMBL/GenBank/DDBJ databases">
        <authorList>
            <consortium name="Lawrence Berkeley National Laboratory"/>
            <person name="Steindorff A."/>
            <person name="Hensen N."/>
            <person name="Bonometti L."/>
            <person name="Westerberg I."/>
            <person name="Brannstrom I.O."/>
            <person name="Guillou S."/>
            <person name="Cros-Aarteil S."/>
            <person name="Calhoun S."/>
            <person name="Haridas S."/>
            <person name="Kuo A."/>
            <person name="Mondo S."/>
            <person name="Pangilinan J."/>
            <person name="Riley R."/>
            <person name="Labutti K."/>
            <person name="Andreopoulos B."/>
            <person name="Lipzen A."/>
            <person name="Chen C."/>
            <person name="Yanf M."/>
            <person name="Daum C."/>
            <person name="Ng V."/>
            <person name="Clum A."/>
            <person name="Ohm R."/>
            <person name="Martin F."/>
            <person name="Silar P."/>
            <person name="Natvig D."/>
            <person name="Lalanne C."/>
            <person name="Gautier V."/>
            <person name="Ament-Velasquez S.L."/>
            <person name="Kruys A."/>
            <person name="Hutchinson M.I."/>
            <person name="Powell A.J."/>
            <person name="Barry K."/>
            <person name="Miller A.N."/>
            <person name="Grigoriev I.V."/>
            <person name="Debuchy R."/>
            <person name="Gladieux P."/>
            <person name="Thoren M.H."/>
            <person name="Johannesson H."/>
        </authorList>
    </citation>
    <scope>NUCLEOTIDE SEQUENCE</scope>
    <source>
        <strain evidence="2">PSN243</strain>
    </source>
</reference>
<evidence type="ECO:0000313" key="3">
    <source>
        <dbReference type="Proteomes" id="UP001321760"/>
    </source>
</evidence>
<dbReference type="Proteomes" id="UP001321760">
    <property type="component" value="Unassembled WGS sequence"/>
</dbReference>
<dbReference type="Pfam" id="PF26639">
    <property type="entry name" value="Het-6_barrel"/>
    <property type="match status" value="1"/>
</dbReference>
<dbReference type="EMBL" id="MU865995">
    <property type="protein sequence ID" value="KAK4443333.1"/>
    <property type="molecule type" value="Genomic_DNA"/>
</dbReference>
<sequence length="660" mass="74183">MLPFNCECSPWCNADLYPELPSGDAIRILEVMPGAHDSPLICTLHIVTLPRAANSYSALSYAWQIDLMPHPPRAIICNGREVQIGENLFDAMKRVRHVTSSQMIWADALCINQDDIEERSTQVAKMGDIFHSAHEVLVWLGNEDKRRALPCAFSIAAALSDLCTIVNTWRRNRGKESLIQKARFYQRTPEGGVRVAPQCAPDERSKRFGYNRYWWSETLRLFNLRWFHRVWVIQEVALARSARVLLGEYEISWEVIGLAASILRTNFNTLLPTVSQKHTRKTLVGFRTGVLNAYFMYRLSRSQSHTERMQPDFHQLLTLTRSFDCKDPRDRIYGLIGLPFSTSDPEKSPLIIPDYSKSTAEVYLEIATKLIQDSQTLRLLSSIQRPSPRSRPDKHGPFDPNIPSWIPQWTFSETQSLIPFETIPLPPSPIQPTPPNLRVLGTPISIITTTSPPGIRADFCIPWYALPTHDPSILNTGIHNGRTVSFPLDASGEEITDSMLLRNLSQSNLTQLAMILTAGNDWRGQPPEEGWEVRNRWGKYAYQMALTVGQMRLLEEKLGVFARGGNGTRFLDAAGTVGKGRRRLATGSGLRGIGPGAMEVGDAVWVLRGASVPFVLRGKEGGYEVVGECYLYVPELREGEGVQDGLRKVCGGEEEWLELV</sequence>
<keyword evidence="3" id="KW-1185">Reference proteome</keyword>
<protein>
    <submittedName>
        <fullName evidence="2">Heterokaryon incompatibility protein-domain-containing protein</fullName>
    </submittedName>
</protein>
<dbReference type="InterPro" id="IPR010730">
    <property type="entry name" value="HET"/>
</dbReference>
<proteinExistence type="predicted"/>
<comment type="caution">
    <text evidence="2">The sequence shown here is derived from an EMBL/GenBank/DDBJ whole genome shotgun (WGS) entry which is preliminary data.</text>
</comment>
<reference evidence="2" key="1">
    <citation type="journal article" date="2023" name="Mol. Phylogenet. Evol.">
        <title>Genome-scale phylogeny and comparative genomics of the fungal order Sordariales.</title>
        <authorList>
            <person name="Hensen N."/>
            <person name="Bonometti L."/>
            <person name="Westerberg I."/>
            <person name="Brannstrom I.O."/>
            <person name="Guillou S."/>
            <person name="Cros-Aarteil S."/>
            <person name="Calhoun S."/>
            <person name="Haridas S."/>
            <person name="Kuo A."/>
            <person name="Mondo S."/>
            <person name="Pangilinan J."/>
            <person name="Riley R."/>
            <person name="LaButti K."/>
            <person name="Andreopoulos B."/>
            <person name="Lipzen A."/>
            <person name="Chen C."/>
            <person name="Yan M."/>
            <person name="Daum C."/>
            <person name="Ng V."/>
            <person name="Clum A."/>
            <person name="Steindorff A."/>
            <person name="Ohm R.A."/>
            <person name="Martin F."/>
            <person name="Silar P."/>
            <person name="Natvig D.O."/>
            <person name="Lalanne C."/>
            <person name="Gautier V."/>
            <person name="Ament-Velasquez S.L."/>
            <person name="Kruys A."/>
            <person name="Hutchinson M.I."/>
            <person name="Powell A.J."/>
            <person name="Barry K."/>
            <person name="Miller A.N."/>
            <person name="Grigoriev I.V."/>
            <person name="Debuchy R."/>
            <person name="Gladieux P."/>
            <person name="Hiltunen Thoren M."/>
            <person name="Johannesson H."/>
        </authorList>
    </citation>
    <scope>NUCLEOTIDE SEQUENCE</scope>
    <source>
        <strain evidence="2">PSN243</strain>
    </source>
</reference>
<dbReference type="AlphaFoldDB" id="A0AAV9G4H5"/>
<dbReference type="Pfam" id="PF06985">
    <property type="entry name" value="HET"/>
    <property type="match status" value="1"/>
</dbReference>
<name>A0AAV9G4H5_9PEZI</name>
<dbReference type="PANTHER" id="PTHR24148">
    <property type="entry name" value="ANKYRIN REPEAT DOMAIN-CONTAINING PROTEIN 39 HOMOLOG-RELATED"/>
    <property type="match status" value="1"/>
</dbReference>
<gene>
    <name evidence="2" type="ORF">QBC34DRAFT_311277</name>
</gene>
<evidence type="ECO:0000313" key="2">
    <source>
        <dbReference type="EMBL" id="KAK4443333.1"/>
    </source>
</evidence>
<feature type="domain" description="Heterokaryon incompatibility" evidence="1">
    <location>
        <begin position="56"/>
        <end position="235"/>
    </location>
</feature>
<organism evidence="2 3">
    <name type="scientific">Podospora aff. communis PSN243</name>
    <dbReference type="NCBI Taxonomy" id="3040156"/>
    <lineage>
        <taxon>Eukaryota</taxon>
        <taxon>Fungi</taxon>
        <taxon>Dikarya</taxon>
        <taxon>Ascomycota</taxon>
        <taxon>Pezizomycotina</taxon>
        <taxon>Sordariomycetes</taxon>
        <taxon>Sordariomycetidae</taxon>
        <taxon>Sordariales</taxon>
        <taxon>Podosporaceae</taxon>
        <taxon>Podospora</taxon>
    </lineage>
</organism>
<evidence type="ECO:0000259" key="1">
    <source>
        <dbReference type="Pfam" id="PF06985"/>
    </source>
</evidence>
<accession>A0AAV9G4H5</accession>
<dbReference type="InterPro" id="IPR052895">
    <property type="entry name" value="HetReg/Transcr_Mod"/>
</dbReference>